<keyword evidence="8" id="KW-0133">Cell shape</keyword>
<sequence length="745" mass="78693">MPSPSSPRGRQMTAGQALALFLAFLMASGIGGLLAAGLALPTVAVANGATELTVQAFEDLPGELEQKPLAEKSVLLAADGTQLAEFWSENREVVTQDQISEQMQNAVIATEDRRFYSHGGIDPTGTLRAAVSNFTGGSTQGGSTLTQQYVKNVLIEAAIREGDYAKAEQAREADGTEGYARKLREAKLAIALEKEMTKDEILTAYLNIAQFGVSIYGVEAAAQRFFSKSAADLTYLEAATIAGVTNSPTLYDPIKNPETSEGRRNTVLFLMHDQGYITDEEYETGRNTPLADTLVPSEAKSGCMAAETVVGGSGYFCDYVTNVIKNDPAFGETPEEREDLLYRGGLTITTTLDPRVQTVANDAVKNSVPVADPSGVGEAMTMVEPGTGQIKAMAQNRDFNNTSEAGDRQTSVNYNTSFEYGGSTGFPPGSTFKAFTLLQWLKDGHSLSERVNGTARTLNTNQFTACGSRLGNKSYPVGNAEGGSGVMTVANATRNSVNLAFLSMAMQLDLCDIMNGAAELGVVQAGNGEPFDAVPGNVLGSQSTTPLAMAAAYATFASGGVYCSPIAITRVQDASGADLPIPDAGCHQAITTEVANAMAYAMSDVWSGTGKGIGTPSYPAAGKTGTTTRNEHTWFAGYTPRLATAVWVGHPDSMTPMQRITINGTYYRNVFGASVAGKAWKAAMDGALLDGSENPGFGAANSNEIYGARSACPPWSARPSTRRTRRSPRPGSRSRPAPRSTPSCR</sequence>
<keyword evidence="6" id="KW-0808">Transferase</keyword>
<evidence type="ECO:0000313" key="17">
    <source>
        <dbReference type="EMBL" id="NKY23150.1"/>
    </source>
</evidence>
<evidence type="ECO:0000256" key="14">
    <source>
        <dbReference type="SAM" id="MobiDB-lite"/>
    </source>
</evidence>
<reference evidence="17 18" key="1">
    <citation type="submission" date="2020-04" db="EMBL/GenBank/DDBJ databases">
        <title>MicrobeNet Type strains.</title>
        <authorList>
            <person name="Nicholson A.C."/>
        </authorList>
    </citation>
    <scope>NUCLEOTIDE SEQUENCE [LARGE SCALE GENOMIC DNA]</scope>
    <source>
        <strain evidence="17 18">ATCC BAA-788</strain>
    </source>
</reference>
<keyword evidence="3" id="KW-0121">Carboxypeptidase</keyword>
<keyword evidence="4" id="KW-0645">Protease</keyword>
<dbReference type="Pfam" id="PF00912">
    <property type="entry name" value="Transgly"/>
    <property type="match status" value="1"/>
</dbReference>
<dbReference type="PANTHER" id="PTHR32282">
    <property type="entry name" value="BINDING PROTEIN TRANSPEPTIDASE, PUTATIVE-RELATED"/>
    <property type="match status" value="1"/>
</dbReference>
<keyword evidence="9" id="KW-0573">Peptidoglycan synthesis</keyword>
<evidence type="ECO:0000256" key="5">
    <source>
        <dbReference type="ARBA" id="ARBA00022676"/>
    </source>
</evidence>
<dbReference type="GO" id="GO:0008955">
    <property type="term" value="F:peptidoglycan glycosyltransferase activity"/>
    <property type="evidence" value="ECO:0007669"/>
    <property type="project" value="UniProtKB-EC"/>
</dbReference>
<evidence type="ECO:0000256" key="10">
    <source>
        <dbReference type="ARBA" id="ARBA00023268"/>
    </source>
</evidence>
<dbReference type="GO" id="GO:0008658">
    <property type="term" value="F:penicillin binding"/>
    <property type="evidence" value="ECO:0007669"/>
    <property type="project" value="InterPro"/>
</dbReference>
<protein>
    <submittedName>
        <fullName evidence="17">Penicillin-binding protein</fullName>
    </submittedName>
</protein>
<evidence type="ECO:0000256" key="4">
    <source>
        <dbReference type="ARBA" id="ARBA00022670"/>
    </source>
</evidence>
<evidence type="ECO:0000259" key="16">
    <source>
        <dbReference type="Pfam" id="PF00912"/>
    </source>
</evidence>
<evidence type="ECO:0000259" key="15">
    <source>
        <dbReference type="Pfam" id="PF00905"/>
    </source>
</evidence>
<comment type="catalytic activity">
    <reaction evidence="13">
        <text>[GlcNAc-(1-&gt;4)-Mur2Ac(oyl-L-Ala-gamma-D-Glu-L-Lys-D-Ala-D-Ala)](n)-di-trans,octa-cis-undecaprenyl diphosphate + beta-D-GlcNAc-(1-&gt;4)-Mur2Ac(oyl-L-Ala-gamma-D-Glu-L-Lys-D-Ala-D-Ala)-di-trans,octa-cis-undecaprenyl diphosphate = [GlcNAc-(1-&gt;4)-Mur2Ac(oyl-L-Ala-gamma-D-Glu-L-Lys-D-Ala-D-Ala)](n+1)-di-trans,octa-cis-undecaprenyl diphosphate + di-trans,octa-cis-undecaprenyl diphosphate + H(+)</text>
        <dbReference type="Rhea" id="RHEA:23708"/>
        <dbReference type="Rhea" id="RHEA-COMP:9602"/>
        <dbReference type="Rhea" id="RHEA-COMP:9603"/>
        <dbReference type="ChEBI" id="CHEBI:15378"/>
        <dbReference type="ChEBI" id="CHEBI:58405"/>
        <dbReference type="ChEBI" id="CHEBI:60033"/>
        <dbReference type="ChEBI" id="CHEBI:78435"/>
        <dbReference type="EC" id="2.4.99.28"/>
    </reaction>
</comment>
<dbReference type="InterPro" id="IPR012338">
    <property type="entry name" value="Beta-lactam/transpept-like"/>
</dbReference>
<dbReference type="GO" id="GO:0009252">
    <property type="term" value="P:peptidoglycan biosynthetic process"/>
    <property type="evidence" value="ECO:0007669"/>
    <property type="project" value="UniProtKB-KW"/>
</dbReference>
<keyword evidence="11" id="KW-0961">Cell wall biogenesis/degradation</keyword>
<evidence type="ECO:0000256" key="13">
    <source>
        <dbReference type="ARBA" id="ARBA00049902"/>
    </source>
</evidence>
<dbReference type="PANTHER" id="PTHR32282:SF33">
    <property type="entry name" value="PEPTIDOGLYCAN GLYCOSYLTRANSFERASE"/>
    <property type="match status" value="1"/>
</dbReference>
<dbReference type="Proteomes" id="UP000581206">
    <property type="component" value="Unassembled WGS sequence"/>
</dbReference>
<comment type="caution">
    <text evidence="17">The sequence shown here is derived from an EMBL/GenBank/DDBJ whole genome shotgun (WGS) entry which is preliminary data.</text>
</comment>
<evidence type="ECO:0000256" key="8">
    <source>
        <dbReference type="ARBA" id="ARBA00022960"/>
    </source>
</evidence>
<evidence type="ECO:0000313" key="18">
    <source>
        <dbReference type="Proteomes" id="UP000581206"/>
    </source>
</evidence>
<dbReference type="InterPro" id="IPR001460">
    <property type="entry name" value="PCN-bd_Tpept"/>
</dbReference>
<accession>A0A7X6KWH7</accession>
<evidence type="ECO:0000256" key="2">
    <source>
        <dbReference type="ARBA" id="ARBA00007739"/>
    </source>
</evidence>
<dbReference type="Gene3D" id="3.40.710.10">
    <property type="entry name" value="DD-peptidase/beta-lactamase superfamily"/>
    <property type="match status" value="1"/>
</dbReference>
<comment type="similarity">
    <text evidence="1">In the C-terminal section; belongs to the transpeptidase family.</text>
</comment>
<dbReference type="EMBL" id="JAAXOX010000004">
    <property type="protein sequence ID" value="NKY23150.1"/>
    <property type="molecule type" value="Genomic_DNA"/>
</dbReference>
<keyword evidence="7" id="KW-0378">Hydrolase</keyword>
<feature type="domain" description="Glycosyl transferase family 51" evidence="16">
    <location>
        <begin position="80"/>
        <end position="271"/>
    </location>
</feature>
<dbReference type="GO" id="GO:0008360">
    <property type="term" value="P:regulation of cell shape"/>
    <property type="evidence" value="ECO:0007669"/>
    <property type="project" value="UniProtKB-KW"/>
</dbReference>
<evidence type="ECO:0000256" key="3">
    <source>
        <dbReference type="ARBA" id="ARBA00022645"/>
    </source>
</evidence>
<feature type="compositionally biased region" description="Low complexity" evidence="14">
    <location>
        <begin position="729"/>
        <end position="745"/>
    </location>
</feature>
<comment type="catalytic activity">
    <reaction evidence="12">
        <text>Preferential cleavage: (Ac)2-L-Lys-D-Ala-|-D-Ala. Also transpeptidation of peptidyl-alanyl moieties that are N-acyl substituents of D-alanine.</text>
        <dbReference type="EC" id="3.4.16.4"/>
    </reaction>
</comment>
<evidence type="ECO:0000256" key="11">
    <source>
        <dbReference type="ARBA" id="ARBA00023316"/>
    </source>
</evidence>
<dbReference type="SUPFAM" id="SSF56601">
    <property type="entry name" value="beta-lactamase/transpeptidase-like"/>
    <property type="match status" value="1"/>
</dbReference>
<dbReference type="InterPro" id="IPR036950">
    <property type="entry name" value="PBP_transglycosylase"/>
</dbReference>
<dbReference type="SUPFAM" id="SSF53955">
    <property type="entry name" value="Lysozyme-like"/>
    <property type="match status" value="1"/>
</dbReference>
<comment type="similarity">
    <text evidence="2">In the N-terminal section; belongs to the glycosyltransferase 51 family.</text>
</comment>
<dbReference type="FunFam" id="1.10.3810.10:FF:000001">
    <property type="entry name" value="Penicillin-binding protein 1A"/>
    <property type="match status" value="1"/>
</dbReference>
<feature type="region of interest" description="Disordered" evidence="14">
    <location>
        <begin position="708"/>
        <end position="745"/>
    </location>
</feature>
<gene>
    <name evidence="17" type="ORF">HGA03_10800</name>
</gene>
<dbReference type="GO" id="GO:0071555">
    <property type="term" value="P:cell wall organization"/>
    <property type="evidence" value="ECO:0007669"/>
    <property type="project" value="UniProtKB-KW"/>
</dbReference>
<proteinExistence type="inferred from homology"/>
<feature type="domain" description="Penicillin-binding protein transpeptidase" evidence="15">
    <location>
        <begin position="380"/>
        <end position="648"/>
    </location>
</feature>
<dbReference type="GO" id="GO:0006508">
    <property type="term" value="P:proteolysis"/>
    <property type="evidence" value="ECO:0007669"/>
    <property type="project" value="UniProtKB-KW"/>
</dbReference>
<dbReference type="GO" id="GO:0009002">
    <property type="term" value="F:serine-type D-Ala-D-Ala carboxypeptidase activity"/>
    <property type="evidence" value="ECO:0007669"/>
    <property type="project" value="UniProtKB-EC"/>
</dbReference>
<dbReference type="Gene3D" id="1.10.3810.10">
    <property type="entry name" value="Biosynthetic peptidoglycan transglycosylase-like"/>
    <property type="match status" value="1"/>
</dbReference>
<evidence type="ECO:0000256" key="1">
    <source>
        <dbReference type="ARBA" id="ARBA00007090"/>
    </source>
</evidence>
<dbReference type="GO" id="GO:0030288">
    <property type="term" value="C:outer membrane-bounded periplasmic space"/>
    <property type="evidence" value="ECO:0007669"/>
    <property type="project" value="TreeGrafter"/>
</dbReference>
<dbReference type="InterPro" id="IPR050396">
    <property type="entry name" value="Glycosyltr_51/Transpeptidase"/>
</dbReference>
<keyword evidence="10" id="KW-0511">Multifunctional enzyme</keyword>
<dbReference type="RefSeq" id="WP_168630260.1">
    <property type="nucleotide sequence ID" value="NZ_BONL01000001.1"/>
</dbReference>
<dbReference type="AlphaFoldDB" id="A0A7X6KWH7"/>
<name>A0A7X6KWH7_9CELL</name>
<evidence type="ECO:0000256" key="9">
    <source>
        <dbReference type="ARBA" id="ARBA00022984"/>
    </source>
</evidence>
<dbReference type="InterPro" id="IPR023346">
    <property type="entry name" value="Lysozyme-like_dom_sf"/>
</dbReference>
<organism evidence="17 18">
    <name type="scientific">Cellulomonas denverensis</name>
    <dbReference type="NCBI Taxonomy" id="264297"/>
    <lineage>
        <taxon>Bacteria</taxon>
        <taxon>Bacillati</taxon>
        <taxon>Actinomycetota</taxon>
        <taxon>Actinomycetes</taxon>
        <taxon>Micrococcales</taxon>
        <taxon>Cellulomonadaceae</taxon>
        <taxon>Cellulomonas</taxon>
    </lineage>
</organism>
<evidence type="ECO:0000256" key="6">
    <source>
        <dbReference type="ARBA" id="ARBA00022679"/>
    </source>
</evidence>
<dbReference type="InterPro" id="IPR001264">
    <property type="entry name" value="Glyco_trans_51"/>
</dbReference>
<evidence type="ECO:0000256" key="12">
    <source>
        <dbReference type="ARBA" id="ARBA00034000"/>
    </source>
</evidence>
<dbReference type="Pfam" id="PF00905">
    <property type="entry name" value="Transpeptidase"/>
    <property type="match status" value="1"/>
</dbReference>
<keyword evidence="18" id="KW-1185">Reference proteome</keyword>
<evidence type="ECO:0000256" key="7">
    <source>
        <dbReference type="ARBA" id="ARBA00022801"/>
    </source>
</evidence>
<keyword evidence="5" id="KW-0328">Glycosyltransferase</keyword>